<dbReference type="PANTHER" id="PTHR23131:SF4">
    <property type="entry name" value="METALLO-BETA-LACTAMASE SUPERFAMILY POTEIN"/>
    <property type="match status" value="1"/>
</dbReference>
<dbReference type="SMART" id="SM00849">
    <property type="entry name" value="Lactamase_B"/>
    <property type="match status" value="1"/>
</dbReference>
<keyword evidence="4" id="KW-1185">Reference proteome</keyword>
<proteinExistence type="predicted"/>
<dbReference type="InterPro" id="IPR036388">
    <property type="entry name" value="WH-like_DNA-bd_sf"/>
</dbReference>
<dbReference type="Proteomes" id="UP000595894">
    <property type="component" value="Chromosome"/>
</dbReference>
<feature type="domain" description="Metallo-beta-lactamase" evidence="2">
    <location>
        <begin position="62"/>
        <end position="283"/>
    </location>
</feature>
<evidence type="ECO:0000313" key="3">
    <source>
        <dbReference type="EMBL" id="QQV76364.1"/>
    </source>
</evidence>
<dbReference type="AlphaFoldDB" id="A0A974NSZ3"/>
<organism evidence="3 4">
    <name type="scientific">Sphingomonas aliaeris</name>
    <dbReference type="NCBI Taxonomy" id="2759526"/>
    <lineage>
        <taxon>Bacteria</taxon>
        <taxon>Pseudomonadati</taxon>
        <taxon>Pseudomonadota</taxon>
        <taxon>Alphaproteobacteria</taxon>
        <taxon>Sphingomonadales</taxon>
        <taxon>Sphingomonadaceae</taxon>
        <taxon>Sphingomonas</taxon>
    </lineage>
</organism>
<dbReference type="KEGG" id="sari:H5J25_12835"/>
<dbReference type="SUPFAM" id="SSF56281">
    <property type="entry name" value="Metallo-hydrolase/oxidoreductase"/>
    <property type="match status" value="1"/>
</dbReference>
<dbReference type="InterPro" id="IPR048933">
    <property type="entry name" value="B_lactamase-like_C"/>
</dbReference>
<name>A0A974NSZ3_9SPHN</name>
<dbReference type="InterPro" id="IPR050662">
    <property type="entry name" value="Sec-metab_biosynth-thioest"/>
</dbReference>
<dbReference type="RefSeq" id="WP_202091587.1">
    <property type="nucleotide sequence ID" value="NZ_CP061035.1"/>
</dbReference>
<accession>A0A974NSZ3</accession>
<protein>
    <submittedName>
        <fullName evidence="3">MBL fold metallo-hydrolase</fullName>
    </submittedName>
</protein>
<dbReference type="InterPro" id="IPR001279">
    <property type="entry name" value="Metallo-B-lactamas"/>
</dbReference>
<evidence type="ECO:0000313" key="4">
    <source>
        <dbReference type="Proteomes" id="UP000595894"/>
    </source>
</evidence>
<dbReference type="Pfam" id="PF00753">
    <property type="entry name" value="Lactamase_B"/>
    <property type="match status" value="1"/>
</dbReference>
<feature type="region of interest" description="Disordered" evidence="1">
    <location>
        <begin position="1"/>
        <end position="20"/>
    </location>
</feature>
<dbReference type="EMBL" id="CP061035">
    <property type="protein sequence ID" value="QQV76364.1"/>
    <property type="molecule type" value="Genomic_DNA"/>
</dbReference>
<dbReference type="Gene3D" id="3.60.15.10">
    <property type="entry name" value="Ribonuclease Z/Hydroxyacylglutathione hydrolase-like"/>
    <property type="match status" value="1"/>
</dbReference>
<dbReference type="InterPro" id="IPR036866">
    <property type="entry name" value="RibonucZ/Hydroxyglut_hydro"/>
</dbReference>
<dbReference type="Pfam" id="PF21221">
    <property type="entry name" value="B_lactamase-like_C"/>
    <property type="match status" value="1"/>
</dbReference>
<evidence type="ECO:0000256" key="1">
    <source>
        <dbReference type="SAM" id="MobiDB-lite"/>
    </source>
</evidence>
<dbReference type="Gene3D" id="1.10.10.10">
    <property type="entry name" value="Winged helix-like DNA-binding domain superfamily/Winged helix DNA-binding domain"/>
    <property type="match status" value="1"/>
</dbReference>
<evidence type="ECO:0000259" key="2">
    <source>
        <dbReference type="SMART" id="SM00849"/>
    </source>
</evidence>
<reference evidence="4" key="1">
    <citation type="submission" date="2020-09" db="EMBL/GenBank/DDBJ databases">
        <title>Sphingomonas sp., a new species isolated from pork steak.</title>
        <authorList>
            <person name="Heidler von Heilborn D."/>
        </authorList>
    </citation>
    <scope>NUCLEOTIDE SEQUENCE [LARGE SCALE GENOMIC DNA]</scope>
</reference>
<sequence>MSSASTAPLPADVAVPDDGFTPTTHKGLTYPFGGAEPEAGGVMQVVPGLNWVRLQVPGPLKHVNCWLLDDADDRGSGVAMIDTGMATDAARDAWKAVFAGPMHGVRVTKMIGTHYHPDHIGLAGWMCDYHAAPMIMTRGEWLTARMLVADARDGIPGEMIAYWRAGGWDDAQIAHASARGWAAFRRIVTPLPISYTRIRHGDTLTIGGQDWRIVVGSGHSPEHACLLNEQAGILIAGDQVLPRISPNVSLGVTEPNADPLGEWFASIARLKELPDSLLVLPGHGDPFTGLHARLDAMDREHRERLDELHVFIGTDGDTGKRAVDVFGRLFRRAIGPDMLGMATGEALAHLRRLEVEGRAVKDVRDGVWWYRAV</sequence>
<gene>
    <name evidence="3" type="ORF">H5J25_12835</name>
</gene>
<dbReference type="PANTHER" id="PTHR23131">
    <property type="entry name" value="ENDORIBONUCLEASE LACTB2"/>
    <property type="match status" value="1"/>
</dbReference>